<organism evidence="2">
    <name type="scientific">marine sediment metagenome</name>
    <dbReference type="NCBI Taxonomy" id="412755"/>
    <lineage>
        <taxon>unclassified sequences</taxon>
        <taxon>metagenomes</taxon>
        <taxon>ecological metagenomes</taxon>
    </lineage>
</organism>
<gene>
    <name evidence="2" type="ORF">S06H3_38733</name>
</gene>
<proteinExistence type="predicted"/>
<accession>X1N4J0</accession>
<reference evidence="2" key="1">
    <citation type="journal article" date="2014" name="Front. Microbiol.">
        <title>High frequency of phylogenetically diverse reductive dehalogenase-homologous genes in deep subseafloor sedimentary metagenomes.</title>
        <authorList>
            <person name="Kawai M."/>
            <person name="Futagami T."/>
            <person name="Toyoda A."/>
            <person name="Takaki Y."/>
            <person name="Nishi S."/>
            <person name="Hori S."/>
            <person name="Arai W."/>
            <person name="Tsubouchi T."/>
            <person name="Morono Y."/>
            <person name="Uchiyama I."/>
            <person name="Ito T."/>
            <person name="Fujiyama A."/>
            <person name="Inagaki F."/>
            <person name="Takami H."/>
        </authorList>
    </citation>
    <scope>NUCLEOTIDE SEQUENCE</scope>
    <source>
        <strain evidence="2">Expedition CK06-06</strain>
    </source>
</reference>
<evidence type="ECO:0000313" key="2">
    <source>
        <dbReference type="EMBL" id="GAI38942.1"/>
    </source>
</evidence>
<sequence length="55" mass="6533">MSKKPKKPDKKPKKEKKPKMRKVKGRYRIIAGDRVIEQDEFTVYRVSMKERRGAG</sequence>
<dbReference type="AlphaFoldDB" id="X1N4J0"/>
<dbReference type="EMBL" id="BARV01023628">
    <property type="protein sequence ID" value="GAI38942.1"/>
    <property type="molecule type" value="Genomic_DNA"/>
</dbReference>
<name>X1N4J0_9ZZZZ</name>
<evidence type="ECO:0000256" key="1">
    <source>
        <dbReference type="SAM" id="MobiDB-lite"/>
    </source>
</evidence>
<feature type="region of interest" description="Disordered" evidence="1">
    <location>
        <begin position="1"/>
        <end position="26"/>
    </location>
</feature>
<protein>
    <submittedName>
        <fullName evidence="2">Uncharacterized protein</fullName>
    </submittedName>
</protein>
<comment type="caution">
    <text evidence="2">The sequence shown here is derived from an EMBL/GenBank/DDBJ whole genome shotgun (WGS) entry which is preliminary data.</text>
</comment>